<evidence type="ECO:0000313" key="1">
    <source>
        <dbReference type="Proteomes" id="UP001515500"/>
    </source>
</evidence>
<dbReference type="GO" id="GO:0003676">
    <property type="term" value="F:nucleic acid binding"/>
    <property type="evidence" value="ECO:0007669"/>
    <property type="project" value="InterPro"/>
</dbReference>
<gene>
    <name evidence="2" type="primary">LOC120268472</name>
</gene>
<dbReference type="PANTHER" id="PTHR47266">
    <property type="entry name" value="ENDONUCLEASE-RELATED"/>
    <property type="match status" value="1"/>
</dbReference>
<protein>
    <submittedName>
        <fullName evidence="2">Protein NYNRIN-like</fullName>
    </submittedName>
</protein>
<dbReference type="InterPro" id="IPR012337">
    <property type="entry name" value="RNaseH-like_sf"/>
</dbReference>
<sequence length="169" mass="19270">MAYYWPTMITDCMEFARKCHICQLHGETLHQPQNTLASWPFAAWGTDKLRPIDPPSSAGHKKILAATDSFSRWAEAVPLREVKAITVNKFFLNNINYRFGVPIRSPPTTGSPSRTPRCGSSPISLIFTGSTPPYTTRDPMDWRKRSTKPYLSNLLSKVVSKGKRDWHWF</sequence>
<accession>A0AB40BYM4</accession>
<dbReference type="SUPFAM" id="SSF53098">
    <property type="entry name" value="Ribonuclease H-like"/>
    <property type="match status" value="1"/>
</dbReference>
<dbReference type="RefSeq" id="XP_039131802.1">
    <property type="nucleotide sequence ID" value="XM_039275868.1"/>
</dbReference>
<organism evidence="1 2">
    <name type="scientific">Dioscorea cayennensis subsp. rotundata</name>
    <name type="common">White Guinea yam</name>
    <name type="synonym">Dioscorea rotundata</name>
    <dbReference type="NCBI Taxonomy" id="55577"/>
    <lineage>
        <taxon>Eukaryota</taxon>
        <taxon>Viridiplantae</taxon>
        <taxon>Streptophyta</taxon>
        <taxon>Embryophyta</taxon>
        <taxon>Tracheophyta</taxon>
        <taxon>Spermatophyta</taxon>
        <taxon>Magnoliopsida</taxon>
        <taxon>Liliopsida</taxon>
        <taxon>Dioscoreales</taxon>
        <taxon>Dioscoreaceae</taxon>
        <taxon>Dioscorea</taxon>
    </lineage>
</organism>
<dbReference type="GeneID" id="120268472"/>
<dbReference type="AlphaFoldDB" id="A0AB40BYM4"/>
<keyword evidence="1" id="KW-1185">Reference proteome</keyword>
<dbReference type="Gene3D" id="3.30.420.10">
    <property type="entry name" value="Ribonuclease H-like superfamily/Ribonuclease H"/>
    <property type="match status" value="1"/>
</dbReference>
<reference evidence="2" key="1">
    <citation type="submission" date="2025-08" db="UniProtKB">
        <authorList>
            <consortium name="RefSeq"/>
        </authorList>
    </citation>
    <scope>IDENTIFICATION</scope>
</reference>
<dbReference type="InterPro" id="IPR036397">
    <property type="entry name" value="RNaseH_sf"/>
</dbReference>
<proteinExistence type="predicted"/>
<evidence type="ECO:0000313" key="2">
    <source>
        <dbReference type="RefSeq" id="XP_039131802.1"/>
    </source>
</evidence>
<dbReference type="InterPro" id="IPR052160">
    <property type="entry name" value="Gypsy_RT_Integrase-like"/>
</dbReference>
<name>A0AB40BYM4_DIOCR</name>
<dbReference type="Proteomes" id="UP001515500">
    <property type="component" value="Chromosome 9"/>
</dbReference>